<evidence type="ECO:0000256" key="6">
    <source>
        <dbReference type="ARBA" id="ARBA00022490"/>
    </source>
</evidence>
<dbReference type="PANTHER" id="PTHR21231">
    <property type="entry name" value="XPA-BINDING PROTEIN 1-RELATED"/>
    <property type="match status" value="1"/>
</dbReference>
<dbReference type="InterPro" id="IPR030230">
    <property type="entry name" value="Gpn1/Npa3/XAB1"/>
</dbReference>
<evidence type="ECO:0000259" key="15">
    <source>
        <dbReference type="Pfam" id="PF01103"/>
    </source>
</evidence>
<keyword evidence="8" id="KW-0378">Hydrolase</keyword>
<keyword evidence="11" id="KW-0472">Membrane</keyword>
<evidence type="ECO:0000256" key="10">
    <source>
        <dbReference type="ARBA" id="ARBA00023134"/>
    </source>
</evidence>
<keyword evidence="9" id="KW-0175">Coiled coil</keyword>
<evidence type="ECO:0000313" key="16">
    <source>
        <dbReference type="EMBL" id="RCN51512.1"/>
    </source>
</evidence>
<dbReference type="AlphaFoldDB" id="A0A368H4H1"/>
<dbReference type="Pfam" id="PF03029">
    <property type="entry name" value="ATP_bind_1"/>
    <property type="match status" value="1"/>
</dbReference>
<evidence type="ECO:0000256" key="2">
    <source>
        <dbReference type="ARBA" id="ARBA00004370"/>
    </source>
</evidence>
<dbReference type="InterPro" id="IPR004130">
    <property type="entry name" value="Gpn"/>
</dbReference>
<comment type="similarity">
    <text evidence="4">Belongs to the GPN-loop GTPase family.</text>
</comment>
<evidence type="ECO:0000256" key="7">
    <source>
        <dbReference type="ARBA" id="ARBA00022741"/>
    </source>
</evidence>
<dbReference type="GO" id="GO:0005634">
    <property type="term" value="C:nucleus"/>
    <property type="evidence" value="ECO:0007669"/>
    <property type="project" value="UniProtKB-SubCell"/>
</dbReference>
<dbReference type="Gene3D" id="2.40.160.50">
    <property type="entry name" value="membrane protein fhac: a member of the omp85/tpsb transporter family"/>
    <property type="match status" value="1"/>
</dbReference>
<organism evidence="16 17">
    <name type="scientific">Ancylostoma caninum</name>
    <name type="common">Dog hookworm</name>
    <dbReference type="NCBI Taxonomy" id="29170"/>
    <lineage>
        <taxon>Eukaryota</taxon>
        <taxon>Metazoa</taxon>
        <taxon>Ecdysozoa</taxon>
        <taxon>Nematoda</taxon>
        <taxon>Chromadorea</taxon>
        <taxon>Rhabditida</taxon>
        <taxon>Rhabditina</taxon>
        <taxon>Rhabditomorpha</taxon>
        <taxon>Strongyloidea</taxon>
        <taxon>Ancylostomatidae</taxon>
        <taxon>Ancylostomatinae</taxon>
        <taxon>Ancylostoma</taxon>
    </lineage>
</organism>
<name>A0A368H4H1_ANCCA</name>
<dbReference type="GO" id="GO:0005737">
    <property type="term" value="C:cytoplasm"/>
    <property type="evidence" value="ECO:0007669"/>
    <property type="project" value="UniProtKB-SubCell"/>
</dbReference>
<dbReference type="FunFam" id="3.40.50.300:FF:000888">
    <property type="entry name" value="GPN-loop GTPase 1"/>
    <property type="match status" value="1"/>
</dbReference>
<evidence type="ECO:0000256" key="13">
    <source>
        <dbReference type="ARBA" id="ARBA00055682"/>
    </source>
</evidence>
<evidence type="ECO:0000256" key="4">
    <source>
        <dbReference type="ARBA" id="ARBA00005290"/>
    </source>
</evidence>
<protein>
    <recommendedName>
        <fullName evidence="5">GPN-loop GTPase 1</fullName>
    </recommendedName>
    <alternativeName>
        <fullName evidence="14">XPA-binding protein 1 homolog</fullName>
    </alternativeName>
</protein>
<feature type="domain" description="Bacterial surface antigen (D15)" evidence="15">
    <location>
        <begin position="442"/>
        <end position="746"/>
    </location>
</feature>
<dbReference type="STRING" id="29170.A0A368H4H1"/>
<keyword evidence="12" id="KW-0539">Nucleus</keyword>
<keyword evidence="17" id="KW-1185">Reference proteome</keyword>
<dbReference type="PANTHER" id="PTHR21231:SF8">
    <property type="entry name" value="GPN-LOOP GTPASE 1"/>
    <property type="match status" value="1"/>
</dbReference>
<evidence type="ECO:0000256" key="11">
    <source>
        <dbReference type="ARBA" id="ARBA00023136"/>
    </source>
</evidence>
<gene>
    <name evidence="16" type="ORF">ANCCAN_02178</name>
</gene>
<evidence type="ECO:0000313" key="17">
    <source>
        <dbReference type="Proteomes" id="UP000252519"/>
    </source>
</evidence>
<comment type="caution">
    <text evidence="16">The sequence shown here is derived from an EMBL/GenBank/DDBJ whole genome shotgun (WGS) entry which is preliminary data.</text>
</comment>
<evidence type="ECO:0000256" key="3">
    <source>
        <dbReference type="ARBA" id="ARBA00004496"/>
    </source>
</evidence>
<dbReference type="InterPro" id="IPR000184">
    <property type="entry name" value="Bac_surfAg_D15"/>
</dbReference>
<keyword evidence="7" id="KW-0547">Nucleotide-binding</keyword>
<evidence type="ECO:0000256" key="14">
    <source>
        <dbReference type="ARBA" id="ARBA00083137"/>
    </source>
</evidence>
<evidence type="ECO:0000256" key="8">
    <source>
        <dbReference type="ARBA" id="ARBA00022801"/>
    </source>
</evidence>
<evidence type="ECO:0000256" key="12">
    <source>
        <dbReference type="ARBA" id="ARBA00023242"/>
    </source>
</evidence>
<proteinExistence type="inferred from homology"/>
<dbReference type="GO" id="GO:0005525">
    <property type="term" value="F:GTP binding"/>
    <property type="evidence" value="ECO:0007669"/>
    <property type="project" value="UniProtKB-KW"/>
</dbReference>
<comment type="subcellular location">
    <subcellularLocation>
        <location evidence="3">Cytoplasm</location>
    </subcellularLocation>
    <subcellularLocation>
        <location evidence="2">Membrane</location>
    </subcellularLocation>
    <subcellularLocation>
        <location evidence="1">Nucleus</location>
    </subcellularLocation>
</comment>
<evidence type="ECO:0000256" key="9">
    <source>
        <dbReference type="ARBA" id="ARBA00023054"/>
    </source>
</evidence>
<dbReference type="GO" id="GO:0019867">
    <property type="term" value="C:outer membrane"/>
    <property type="evidence" value="ECO:0007669"/>
    <property type="project" value="InterPro"/>
</dbReference>
<dbReference type="Proteomes" id="UP000252519">
    <property type="component" value="Unassembled WGS sequence"/>
</dbReference>
<evidence type="ECO:0000256" key="5">
    <source>
        <dbReference type="ARBA" id="ARBA00014579"/>
    </source>
</evidence>
<comment type="function">
    <text evidence="13">Small GTPase required for proper nuclear import of RNA polymerase II (RNAPII). May act at an RNAP assembly step prior to nuclear import.</text>
</comment>
<dbReference type="OrthoDB" id="1724197at2759"/>
<keyword evidence="10" id="KW-0342">GTP-binding</keyword>
<dbReference type="EMBL" id="JOJR01000012">
    <property type="protein sequence ID" value="RCN51512.1"/>
    <property type="molecule type" value="Genomic_DNA"/>
</dbReference>
<sequence>MCFYFSSGSYHLDYWFTIQFFGRMTECMESTSSDAKPLLSQPDVSIPPSILVLGMAGSGKTSFVQRLTAYLHARKTPPYVINLDPATANVPYPVNIDIRDTVKYKQVMKDYGLGPNGAIITSLNLMCTRFDQVLAMIRQRANQYSACLIDTPGQIEAFTWSASGSIITDSLASSHPTVVVYVVDSARATNPTTFMSNMLYACSILYRTKLPFVVVFNKADIVSPAFARSWMRDFERFDQALEENRSSYMNDLSRSLSLVLDEFYSDLKTVAVSSATGEGMEDFMKVVGECVDQYKNEYVPMYKRILEEKLKLDEKEKQRKTDEASVLLGQADSAPTIVEAVQFHGIRITKNDALVKEVSELYRSSTLDELVHNSHLAAKHLQEVGLMENAIPLIDTAPSSNGYIVNFVVKEPKAFSLGLKAGISTNGDADMSLNAGKQSVGGRGEAVNTSYTYTVKGDHSFNLSFAKPFLGWQKYSNVSASLFRAISYLPWNHSNCEENAIILGYNGQVTRKILHQIKFNTMWRTLRATDDSAFSVREHAGHTMKFSMENAIAFDTRDRPILASRGILARLTQEYAGPFGDSSFIRHQLDLQAAAPLPLGLILSASAQLKNVKGLGDREVHLLDRVYLGGQQDVRGFGLNTLGVRSENSCLGGGTAACGVLHIYRPLFPPQMFFAHAFVSAGSVAPVRSRHIMRDLQDGQRVSVGLGVAFIFRNIFRLEVNYVAPIKHCVGDNQSTGVHIGCGVNFL</sequence>
<dbReference type="CDD" id="cd17870">
    <property type="entry name" value="GPN1"/>
    <property type="match status" value="1"/>
</dbReference>
<dbReference type="Pfam" id="PF01103">
    <property type="entry name" value="Omp85"/>
    <property type="match status" value="1"/>
</dbReference>
<accession>A0A368H4H1</accession>
<reference evidence="16 17" key="1">
    <citation type="submission" date="2014-10" db="EMBL/GenBank/DDBJ databases">
        <title>Draft genome of the hookworm Ancylostoma caninum.</title>
        <authorList>
            <person name="Mitreva M."/>
        </authorList>
    </citation>
    <scope>NUCLEOTIDE SEQUENCE [LARGE SCALE GENOMIC DNA]</scope>
    <source>
        <strain evidence="16 17">Baltimore</strain>
    </source>
</reference>
<keyword evidence="6" id="KW-0963">Cytoplasm</keyword>
<dbReference type="SUPFAM" id="SSF52540">
    <property type="entry name" value="P-loop containing nucleoside triphosphate hydrolases"/>
    <property type="match status" value="1"/>
</dbReference>
<dbReference type="Gene3D" id="3.40.50.300">
    <property type="entry name" value="P-loop containing nucleotide triphosphate hydrolases"/>
    <property type="match status" value="1"/>
</dbReference>
<dbReference type="InterPro" id="IPR027417">
    <property type="entry name" value="P-loop_NTPase"/>
</dbReference>
<dbReference type="GO" id="GO:0003924">
    <property type="term" value="F:GTPase activity"/>
    <property type="evidence" value="ECO:0007669"/>
    <property type="project" value="InterPro"/>
</dbReference>
<evidence type="ECO:0000256" key="1">
    <source>
        <dbReference type="ARBA" id="ARBA00004123"/>
    </source>
</evidence>